<evidence type="ECO:0000256" key="1">
    <source>
        <dbReference type="SAM" id="MobiDB-lite"/>
    </source>
</evidence>
<proteinExistence type="predicted"/>
<feature type="region of interest" description="Disordered" evidence="1">
    <location>
        <begin position="1686"/>
        <end position="1705"/>
    </location>
</feature>
<accession>A0A523UN25</accession>
<evidence type="ECO:0000313" key="3">
    <source>
        <dbReference type="EMBL" id="TET43927.1"/>
    </source>
</evidence>
<feature type="compositionally biased region" description="Polar residues" evidence="1">
    <location>
        <begin position="913"/>
        <end position="924"/>
    </location>
</feature>
<feature type="region of interest" description="Disordered" evidence="1">
    <location>
        <begin position="880"/>
        <end position="933"/>
    </location>
</feature>
<feature type="compositionally biased region" description="Basic and acidic residues" evidence="1">
    <location>
        <begin position="894"/>
        <end position="910"/>
    </location>
</feature>
<dbReference type="EMBL" id="SOJN01000143">
    <property type="protein sequence ID" value="TET43927.1"/>
    <property type="molecule type" value="Genomic_DNA"/>
</dbReference>
<dbReference type="Proteomes" id="UP000315525">
    <property type="component" value="Unassembled WGS sequence"/>
</dbReference>
<comment type="caution">
    <text evidence="3">The sequence shown here is derived from an EMBL/GenBank/DDBJ whole genome shotgun (WGS) entry which is preliminary data.</text>
</comment>
<protein>
    <recommendedName>
        <fullName evidence="2">Gliding motility protein SprA N-terminal domain-containing protein</fullName>
    </recommendedName>
</protein>
<gene>
    <name evidence="3" type="ORF">E3J62_11985</name>
</gene>
<organism evidence="3 4">
    <name type="scientific">candidate division TA06 bacterium</name>
    <dbReference type="NCBI Taxonomy" id="2250710"/>
    <lineage>
        <taxon>Bacteria</taxon>
        <taxon>Bacteria division TA06</taxon>
    </lineage>
</organism>
<dbReference type="InterPro" id="IPR025684">
    <property type="entry name" value="SprA_N_dom"/>
</dbReference>
<dbReference type="Pfam" id="PF14349">
    <property type="entry name" value="SprA_N"/>
    <property type="match status" value="1"/>
</dbReference>
<dbReference type="SUPFAM" id="SSF49785">
    <property type="entry name" value="Galactose-binding domain-like"/>
    <property type="match status" value="1"/>
</dbReference>
<evidence type="ECO:0000259" key="2">
    <source>
        <dbReference type="Pfam" id="PF14349"/>
    </source>
</evidence>
<feature type="region of interest" description="Disordered" evidence="1">
    <location>
        <begin position="125"/>
        <end position="144"/>
    </location>
</feature>
<reference evidence="3 4" key="1">
    <citation type="submission" date="2019-03" db="EMBL/GenBank/DDBJ databases">
        <title>Metabolic potential of uncultured bacteria and archaea associated with petroleum seepage in deep-sea sediments.</title>
        <authorList>
            <person name="Dong X."/>
            <person name="Hubert C."/>
        </authorList>
    </citation>
    <scope>NUCLEOTIDE SEQUENCE [LARGE SCALE GENOMIC DNA]</scope>
    <source>
        <strain evidence="3">E44_bin18</strain>
    </source>
</reference>
<feature type="domain" description="Gliding motility protein SprA N-terminal" evidence="2">
    <location>
        <begin position="1175"/>
        <end position="1301"/>
    </location>
</feature>
<sequence length="1861" mass="208851">MVQTLRKNLAGSRGVRAPGFCCLCLSLKTSLEGLILLCLVLAFFTPTACAQEDSLETKYLDHRAAEILLQRMTGVREVTRVDYDLGVVVTTLEKDGQVLGIVEIVPLSEYLAEVRKRGIRKALKESARKSTSKRQQESEGGLIPPIDIPIELPKPIAGIIGQGGKIDVKGSQGIQFGGSKHFELEQQQTELTRQSPFPELKMKQHLIVNLEGTVGQKVHVFVDHDSERETETKNKIKLRYEGDEDEIVQLIEAGDTQLSLPGTRLIGGPPTHKGLFGLKGEAKVGPLNITAIASKEQGKAEELTISGGAVAETLKIDDIRFLRWRFFWIPAHTTIKEGMIKVFVDDGNGANDDGTVYGEAYIDPDVPDTTEFHSGRFDIKQVDEEFYTFDYQKNIIELARGLGQKNQDVFAVSYVTALDETVGTFKDTYASDDTVIVQLIKPKIPGPDSRTWSYELKNVYSLGATYVRPPVELRIRKYSYSAEEDPWTEGGKTYLEILGLDENPKDGAVDVGWIRWEEGLLIFPNERPFQSDILADPDSIYDRTTFTDYSPKYYIEAVAKGTKTTFSLNRINILEGSVQVKLNGRELVQGQDYTVDYDLGMVTLLAPEASRPDAEVTITYQYAPFLSLASKSLLGTRATYQFSDKAEIGTSWMYRSEATRELRPKLGEESRRILVGEVDGHFNAEPDLFTRLANALPLVSTEAKSSFRLSGEAAISMPNPNTQGEVFVDDMEGTRTSYNLGVTRPSWLSGSVPDGRDTTSFGSPYWYNPRDGIRARYLDPNLPEDRRNDQVTVLVFGNKLSSIGESTWVSLNRSLSIQGLDFSRSRALEVWVKGDTGRIHIDVGTNIPEDAPRRVKDPTLIKGYNGKLDTEDIKTVNGQLDYDEDTGVDGVQGDDDRTVSGDDGNDDYKYDPGTSNYSRVNGTENNDRLDTEDLNGNHVLDSRKDYFEFTFDLSSRNFVVNDGEDGWRLFRLALDDSMNVQRFGNPDWENITAARIWIDGFSHKDSVIIAGLDIVGNKWKNGGVSGLLPDQGGTFEPEERVEINVKNNERDPDYTAPFDPGTDPYGNQRREQSLVINFFDINTMHRGTAYQLISQTQDYSDYKDIRLYVHGDTSNPTFFIKFGGDEKNYYEYREVVGKGWHEFVLPIQEFTDRKLIHKEDQFYFDAGGVGYGFYGKPSFRNIRRMEVGVINQQDGRVSGEIWIDEIRLSDPRKDTGTSSQIRLDTKFADLMDFKITVNRQDSEFRGLASERGSGTTTTKFSGSGNMNLDKFLPEKWGMSIPVNASINRDVSLPKYQQSSDIILSGEEARKRASHTYRRGGSISLNKTRQSLNKLLRWTIDNVRVGASASQNFSDSETRVDSNATYNTSISYSYSPRVNPLSIFGLFGLSYFPSHFSLSSSYNKTWGVGYVKSDTQNVRTNVDEDRIANGRASVSYDPLKFVSTDYSIDQTRDLNLPGTFFGYDLGSEIRRTQAAGINYHFPLWTEYLSQSMSYDTRYVEDHDPDIGGLENDYRNVSNSNSANLSLTLNISKFMSIFSGLAGAKDEDLKALTPKWLLAKFLELSSRINSPNGSYTRSRNSQYSYLKGRPSWQYQFGFRDDVEDVPKEYYVYDQTSVNNTYQVRSGLSVGDLSLSISRKGSEAEKGYSGSRTRTKSTTWPDMSVTLRSFERFVPIKMLMQSSDLRSSFSMTRGESGPLNTPPTSRTKAMNFSPLVSWHTTWKRRINTEVSTDYSVSEKESGTPMTTSTDTRKGISLKVSTSFSAPTGLVLPLLGRRVKFKSNLDLSLSASYSSTHSKLVTEGSDKPPRINADTESFSISPRASYNFSKSVTGGLTMDFRQNRDKQRGRTGRDINVEFDVLFKF</sequence>
<dbReference type="InterPro" id="IPR008979">
    <property type="entry name" value="Galactose-bd-like_sf"/>
</dbReference>
<name>A0A523UN25_UNCT6</name>
<evidence type="ECO:0000313" key="4">
    <source>
        <dbReference type="Proteomes" id="UP000315525"/>
    </source>
</evidence>